<evidence type="ECO:0000313" key="1">
    <source>
        <dbReference type="EMBL" id="NBZ87208.1"/>
    </source>
</evidence>
<keyword evidence="1" id="KW-0418">Kinase</keyword>
<dbReference type="Proteomes" id="UP001193501">
    <property type="component" value="Unassembled WGS sequence"/>
</dbReference>
<dbReference type="SUPFAM" id="SSF52540">
    <property type="entry name" value="P-loop containing nucleoside triphosphate hydrolases"/>
    <property type="match status" value="1"/>
</dbReference>
<dbReference type="PANTHER" id="PTHR10285">
    <property type="entry name" value="URIDINE KINASE"/>
    <property type="match status" value="1"/>
</dbReference>
<protein>
    <submittedName>
        <fullName evidence="1">Nucleoside/nucleotide kinase family protein</fullName>
    </submittedName>
</protein>
<gene>
    <name evidence="1" type="ORF">GV832_06405</name>
</gene>
<dbReference type="InterPro" id="IPR027417">
    <property type="entry name" value="P-loop_NTPase"/>
</dbReference>
<dbReference type="NCBIfam" id="NF006746">
    <property type="entry name" value="PRK09270.1-5"/>
    <property type="match status" value="1"/>
</dbReference>
<dbReference type="RefSeq" id="WP_168774023.1">
    <property type="nucleotide sequence ID" value="NZ_JAABNR010000005.1"/>
</dbReference>
<dbReference type="GO" id="GO:0016301">
    <property type="term" value="F:kinase activity"/>
    <property type="evidence" value="ECO:0007669"/>
    <property type="project" value="UniProtKB-KW"/>
</dbReference>
<dbReference type="EMBL" id="JAABNR010000005">
    <property type="protein sequence ID" value="NBZ87208.1"/>
    <property type="molecule type" value="Genomic_DNA"/>
</dbReference>
<dbReference type="AlphaFoldDB" id="A0AAE4Y7F5"/>
<proteinExistence type="predicted"/>
<evidence type="ECO:0000313" key="2">
    <source>
        <dbReference type="Proteomes" id="UP001193501"/>
    </source>
</evidence>
<comment type="caution">
    <text evidence="1">The sequence shown here is derived from an EMBL/GenBank/DDBJ whole genome shotgun (WGS) entry which is preliminary data.</text>
</comment>
<organism evidence="1 2">
    <name type="scientific">Stagnihabitans tardus</name>
    <dbReference type="NCBI Taxonomy" id="2699202"/>
    <lineage>
        <taxon>Bacteria</taxon>
        <taxon>Pseudomonadati</taxon>
        <taxon>Pseudomonadota</taxon>
        <taxon>Alphaproteobacteria</taxon>
        <taxon>Rhodobacterales</taxon>
        <taxon>Paracoccaceae</taxon>
        <taxon>Stagnihabitans</taxon>
    </lineage>
</organism>
<keyword evidence="1" id="KW-0808">Transferase</keyword>
<name>A0AAE4Y7F5_9RHOB</name>
<reference evidence="1" key="1">
    <citation type="submission" date="2020-01" db="EMBL/GenBank/DDBJ databases">
        <authorList>
            <person name="Chen W.-M."/>
        </authorList>
    </citation>
    <scope>NUCLEOTIDE SEQUENCE</scope>
    <source>
        <strain evidence="1">CYK-10</strain>
    </source>
</reference>
<dbReference type="Gene3D" id="3.40.50.300">
    <property type="entry name" value="P-loop containing nucleotide triphosphate hydrolases"/>
    <property type="match status" value="1"/>
</dbReference>
<accession>A0AAE4Y7F5</accession>
<keyword evidence="2" id="KW-1185">Reference proteome</keyword>
<sequence>MTPQALAELILAKASAKGGRFIAALAGPPGAGKSTLAETLVGLLGPSSRVVPMDGFHYDDAILIARGQRNRKGAPETFDVAGYRHLLSRLREEDEVAIPVFDRSLELSRGSADIVTRDHRILVTEGNYLLLNEAPWTELRFDMTVMIEVPEAELDRRLLARWDFYGKTPEEARAWIDGNDMPNIRRVIHGSREADHRIVWR</sequence>